<evidence type="ECO:0000313" key="1">
    <source>
        <dbReference type="EMBL" id="RKR83351.1"/>
    </source>
</evidence>
<organism evidence="1 2">
    <name type="scientific">Mucilaginibacter gracilis</name>
    <dbReference type="NCBI Taxonomy" id="423350"/>
    <lineage>
        <taxon>Bacteria</taxon>
        <taxon>Pseudomonadati</taxon>
        <taxon>Bacteroidota</taxon>
        <taxon>Sphingobacteriia</taxon>
        <taxon>Sphingobacteriales</taxon>
        <taxon>Sphingobacteriaceae</taxon>
        <taxon>Mucilaginibacter</taxon>
    </lineage>
</organism>
<proteinExistence type="predicted"/>
<name>A0A495J3U6_9SPHI</name>
<gene>
    <name evidence="1" type="ORF">BDD43_3557</name>
</gene>
<comment type="caution">
    <text evidence="1">The sequence shown here is derived from an EMBL/GenBank/DDBJ whole genome shotgun (WGS) entry which is preliminary data.</text>
</comment>
<accession>A0A495J3U6</accession>
<dbReference type="AlphaFoldDB" id="A0A495J3U6"/>
<sequence>MDHNTLAVTVDAPLAEHCFYCGLQFGENPLPADDALYHQFSKYAKKTTQHFYLPGKLEDERGPQFVLAHSWCNITSRPLSHDGRLEFKDTMTKQVQEQQSPPWLHLHAVKTERLSNKAIKQRVKDELPGEAEECFYCAMPFDIVPARLGQPLYKKLLMWAKKAVQLPEPGITNKPVLVHHWCRAKTANLSPEQKLQFKTVTSAHCTGAETMPWINKNLLLKYIKSGGDLMEILKRQDKALYDAGR</sequence>
<evidence type="ECO:0000313" key="2">
    <source>
        <dbReference type="Proteomes" id="UP000268007"/>
    </source>
</evidence>
<dbReference type="Proteomes" id="UP000268007">
    <property type="component" value="Unassembled WGS sequence"/>
</dbReference>
<reference evidence="1 2" key="1">
    <citation type="submission" date="2018-10" db="EMBL/GenBank/DDBJ databases">
        <title>Genomic Encyclopedia of Archaeal and Bacterial Type Strains, Phase II (KMG-II): from individual species to whole genera.</title>
        <authorList>
            <person name="Goeker M."/>
        </authorList>
    </citation>
    <scope>NUCLEOTIDE SEQUENCE [LARGE SCALE GENOMIC DNA]</scope>
    <source>
        <strain evidence="1 2">DSM 18602</strain>
    </source>
</reference>
<dbReference type="EMBL" id="RBKU01000001">
    <property type="protein sequence ID" value="RKR83351.1"/>
    <property type="molecule type" value="Genomic_DNA"/>
</dbReference>
<keyword evidence="2" id="KW-1185">Reference proteome</keyword>
<protein>
    <submittedName>
        <fullName evidence="1">Uncharacterized protein</fullName>
    </submittedName>
</protein>
<dbReference type="RefSeq" id="WP_121198863.1">
    <property type="nucleotide sequence ID" value="NZ_RBKU01000001.1"/>
</dbReference>